<comment type="caution">
    <text evidence="1">The sequence shown here is derived from an EMBL/GenBank/DDBJ whole genome shotgun (WGS) entry which is preliminary data.</text>
</comment>
<evidence type="ECO:0000313" key="2">
    <source>
        <dbReference type="Proteomes" id="UP000606786"/>
    </source>
</evidence>
<protein>
    <submittedName>
        <fullName evidence="1">(Mediterranean fruit fly) hypothetical protein</fullName>
    </submittedName>
</protein>
<reference evidence="1" key="1">
    <citation type="submission" date="2020-11" db="EMBL/GenBank/DDBJ databases">
        <authorList>
            <person name="Whitehead M."/>
        </authorList>
    </citation>
    <scope>NUCLEOTIDE SEQUENCE</scope>
    <source>
        <strain evidence="1">EGII</strain>
    </source>
</reference>
<sequence length="107" mass="11585">MPSTSTFSFVIANSLSTQPDGKAPQRVRQSAAEMTASKQLQAVIRKSEVAAVCVQPFSKSHHLSTTVAKAAQRQSCKSSCRSMKALSASAEHLGKTKLREIKHVHHI</sequence>
<gene>
    <name evidence="1" type="ORF">CCAP1982_LOCUS13061</name>
</gene>
<proteinExistence type="predicted"/>
<organism evidence="1 2">
    <name type="scientific">Ceratitis capitata</name>
    <name type="common">Mediterranean fruit fly</name>
    <name type="synonym">Tephritis capitata</name>
    <dbReference type="NCBI Taxonomy" id="7213"/>
    <lineage>
        <taxon>Eukaryota</taxon>
        <taxon>Metazoa</taxon>
        <taxon>Ecdysozoa</taxon>
        <taxon>Arthropoda</taxon>
        <taxon>Hexapoda</taxon>
        <taxon>Insecta</taxon>
        <taxon>Pterygota</taxon>
        <taxon>Neoptera</taxon>
        <taxon>Endopterygota</taxon>
        <taxon>Diptera</taxon>
        <taxon>Brachycera</taxon>
        <taxon>Muscomorpha</taxon>
        <taxon>Tephritoidea</taxon>
        <taxon>Tephritidae</taxon>
        <taxon>Ceratitis</taxon>
        <taxon>Ceratitis</taxon>
    </lineage>
</organism>
<dbReference type="EMBL" id="CAJHJT010000034">
    <property type="protein sequence ID" value="CAD7004666.1"/>
    <property type="molecule type" value="Genomic_DNA"/>
</dbReference>
<keyword evidence="2" id="KW-1185">Reference proteome</keyword>
<dbReference type="AlphaFoldDB" id="A0A811V489"/>
<dbReference type="Proteomes" id="UP000606786">
    <property type="component" value="Unassembled WGS sequence"/>
</dbReference>
<evidence type="ECO:0000313" key="1">
    <source>
        <dbReference type="EMBL" id="CAD7004666.1"/>
    </source>
</evidence>
<name>A0A811V489_CERCA</name>
<accession>A0A811V489</accession>